<dbReference type="AlphaFoldDB" id="A0A0G2ZG94"/>
<evidence type="ECO:0000313" key="2">
    <source>
        <dbReference type="Proteomes" id="UP000035159"/>
    </source>
</evidence>
<dbReference type="OrthoDB" id="47755at2"/>
<sequence>MKTLNMRWYDAAQGKSKGLILRSPKDGLTQAEVQNVMDALVSLKVVPSNYVTDYASVIDKATNELFNLI</sequence>
<protein>
    <recommendedName>
        <fullName evidence="3">DUF2922 domain-containing protein</fullName>
    </recommendedName>
</protein>
<gene>
    <name evidence="1" type="ORF">IX53_08400</name>
</gene>
<dbReference type="Pfam" id="PF11148">
    <property type="entry name" value="DUF2922"/>
    <property type="match status" value="1"/>
</dbReference>
<keyword evidence="2" id="KW-1185">Reference proteome</keyword>
<dbReference type="EMBL" id="CP011232">
    <property type="protein sequence ID" value="AKI97828.1"/>
    <property type="molecule type" value="Genomic_DNA"/>
</dbReference>
<dbReference type="PATRIC" id="fig|1330330.3.peg.1707"/>
<evidence type="ECO:0008006" key="3">
    <source>
        <dbReference type="Google" id="ProtNLM"/>
    </source>
</evidence>
<dbReference type="STRING" id="1330330.IX53_08400"/>
<name>A0A0G2ZG94_9BACT</name>
<dbReference type="InterPro" id="IPR021321">
    <property type="entry name" value="DUF2922"/>
</dbReference>
<accession>A0A0G2ZG94</accession>
<evidence type="ECO:0000313" key="1">
    <source>
        <dbReference type="EMBL" id="AKI97828.1"/>
    </source>
</evidence>
<dbReference type="KEGG" id="kpf:IX53_08400"/>
<reference evidence="1 2" key="1">
    <citation type="submission" date="2015-04" db="EMBL/GenBank/DDBJ databases">
        <title>Complete Genome Sequence of Kosmotoga pacifica SLHLJ1.</title>
        <authorList>
            <person name="Jiang L.J."/>
            <person name="Shao Z.Z."/>
            <person name="Jebbar M."/>
        </authorList>
    </citation>
    <scope>NUCLEOTIDE SEQUENCE [LARGE SCALE GENOMIC DNA]</scope>
    <source>
        <strain evidence="1 2">SLHLJ1</strain>
    </source>
</reference>
<organism evidence="1 2">
    <name type="scientific">Kosmotoga pacifica</name>
    <dbReference type="NCBI Taxonomy" id="1330330"/>
    <lineage>
        <taxon>Bacteria</taxon>
        <taxon>Thermotogati</taxon>
        <taxon>Thermotogota</taxon>
        <taxon>Thermotogae</taxon>
        <taxon>Kosmotogales</taxon>
        <taxon>Kosmotogaceae</taxon>
        <taxon>Kosmotoga</taxon>
    </lineage>
</organism>
<proteinExistence type="predicted"/>
<dbReference type="RefSeq" id="WP_047754963.1">
    <property type="nucleotide sequence ID" value="NZ_CAJUHA010000005.1"/>
</dbReference>
<dbReference type="Proteomes" id="UP000035159">
    <property type="component" value="Chromosome"/>
</dbReference>